<accession>A0A0C9XQK8</accession>
<organism evidence="2 3">
    <name type="scientific">Laccaria amethystina LaAM-08-1</name>
    <dbReference type="NCBI Taxonomy" id="1095629"/>
    <lineage>
        <taxon>Eukaryota</taxon>
        <taxon>Fungi</taxon>
        <taxon>Dikarya</taxon>
        <taxon>Basidiomycota</taxon>
        <taxon>Agaricomycotina</taxon>
        <taxon>Agaricomycetes</taxon>
        <taxon>Agaricomycetidae</taxon>
        <taxon>Agaricales</taxon>
        <taxon>Agaricineae</taxon>
        <taxon>Hydnangiaceae</taxon>
        <taxon>Laccaria</taxon>
    </lineage>
</organism>
<feature type="region of interest" description="Disordered" evidence="1">
    <location>
        <begin position="191"/>
        <end position="221"/>
    </location>
</feature>
<dbReference type="AlphaFoldDB" id="A0A0C9XQK8"/>
<feature type="region of interest" description="Disordered" evidence="1">
    <location>
        <begin position="39"/>
        <end position="179"/>
    </location>
</feature>
<evidence type="ECO:0000313" key="3">
    <source>
        <dbReference type="Proteomes" id="UP000054477"/>
    </source>
</evidence>
<feature type="region of interest" description="Disordered" evidence="1">
    <location>
        <begin position="743"/>
        <end position="824"/>
    </location>
</feature>
<name>A0A0C9XQK8_9AGAR</name>
<feature type="compositionally biased region" description="Low complexity" evidence="1">
    <location>
        <begin position="205"/>
        <end position="221"/>
    </location>
</feature>
<feature type="compositionally biased region" description="Polar residues" evidence="1">
    <location>
        <begin position="149"/>
        <end position="165"/>
    </location>
</feature>
<keyword evidence="3" id="KW-1185">Reference proteome</keyword>
<sequence>MSQELGLQIKKVNNPRSLVISPNLEALLEHEERLRASIALSTPPPPYSSDVSSPTIASHTSLGLPPPPRGPRKTGPLTLRVANPGSASIQIPSRSLPARGADDIAQTTRSDLVTSSITALGSPSSSTSNPYINPAPSLEDVLQVDDDQSSTASSQPPLSTVNSLPETHEEDRTDTASQPLNLGFQILPRDETQSATSPSQRLAIPQQSPALPQSQSRSLPSSRADKFLMIDKSAVNLFSNKNDQPSINQRLPLGDAPLTPNLLQSKGKLPRLKEKTKCPGEEMDIKAIGNSRSMKNAWHDEPLLSHGSATTENTHEPGTASTEEEHRISISSTIYPSSSYHSHSHSLYNFHGTHEQPADIPPLANRESFIEIFTPSNAEFTIPDHIMLSTPEQLFDPNYQFSISSKPPLDQTHSPIPILPRALFRSSKSGKSRQSSPNSSLREGPILPPTTNFLDLAERTDLIKKSRKLARVFGETPGAEVMAQQEAGRSPSSTRVAPFKARRQFTPSDYLDTPISRQRRMSERSPTDPQFLTSSGRRHSAPLTPDDVSFLSIVSPINEPHKYEKPERAPPNDFDHRATSRIGARFRTSFIDLSEGESLNDDPSFLKTAANRNLRRPASPSNQSVFENMTPEEQAEDERRRKRERLAKLHRFLGSRVPANLVLGFFDPDASLPPTQAATGSVEVEEVTRKAWLRRRRSSSVVALPSTWSDDLDRMKEELNNREKAINVRRAQKMEKVFGIAPPQTLYHTRHSPSPSVPTTPIIHNDAPFGHSLPEATSSQRNINRSSYTKTARKSSRPGTSESSKRLLPKGPGSSEYDDVTSQSDNFTGSNSLLYRHYQHSLQSLNDILDQDDKASLLELHQYLNGGESVEITIQDLSRPTERRISNASIKSERRRSLPARPSTTSLASEYSIMSPKPEVTDFELRRRRAAKLTQFFGVDYRELVMDVLDSIESRLENERKGGTLRAEQLEDLLERLRNLKVKPHGL</sequence>
<feature type="compositionally biased region" description="Polar residues" evidence="1">
    <location>
        <begin position="775"/>
        <end position="790"/>
    </location>
</feature>
<dbReference type="EMBL" id="KN838548">
    <property type="protein sequence ID" value="KIK07341.1"/>
    <property type="molecule type" value="Genomic_DNA"/>
</dbReference>
<dbReference type="OrthoDB" id="354769at2759"/>
<dbReference type="Proteomes" id="UP000054477">
    <property type="component" value="Unassembled WGS sequence"/>
</dbReference>
<feature type="compositionally biased region" description="Polar residues" evidence="1">
    <location>
        <begin position="105"/>
        <end position="131"/>
    </location>
</feature>
<gene>
    <name evidence="2" type="ORF">K443DRAFT_129332</name>
</gene>
<evidence type="ECO:0000256" key="1">
    <source>
        <dbReference type="SAM" id="MobiDB-lite"/>
    </source>
</evidence>
<protein>
    <submittedName>
        <fullName evidence="2">Uncharacterized protein</fullName>
    </submittedName>
</protein>
<feature type="region of interest" description="Disordered" evidence="1">
    <location>
        <begin position="303"/>
        <end position="328"/>
    </location>
</feature>
<reference evidence="3" key="2">
    <citation type="submission" date="2015-01" db="EMBL/GenBank/DDBJ databases">
        <title>Evolutionary Origins and Diversification of the Mycorrhizal Mutualists.</title>
        <authorList>
            <consortium name="DOE Joint Genome Institute"/>
            <consortium name="Mycorrhizal Genomics Consortium"/>
            <person name="Kohler A."/>
            <person name="Kuo A."/>
            <person name="Nagy L.G."/>
            <person name="Floudas D."/>
            <person name="Copeland A."/>
            <person name="Barry K.W."/>
            <person name="Cichocki N."/>
            <person name="Veneault-Fourrey C."/>
            <person name="LaButti K."/>
            <person name="Lindquist E.A."/>
            <person name="Lipzen A."/>
            <person name="Lundell T."/>
            <person name="Morin E."/>
            <person name="Murat C."/>
            <person name="Riley R."/>
            <person name="Ohm R."/>
            <person name="Sun H."/>
            <person name="Tunlid A."/>
            <person name="Henrissat B."/>
            <person name="Grigoriev I.V."/>
            <person name="Hibbett D.S."/>
            <person name="Martin F."/>
        </authorList>
    </citation>
    <scope>NUCLEOTIDE SEQUENCE [LARGE SCALE GENOMIC DNA]</scope>
    <source>
        <strain evidence="3">LaAM-08-1</strain>
    </source>
</reference>
<feature type="compositionally biased region" description="Low complexity" evidence="1">
    <location>
        <begin position="426"/>
        <end position="440"/>
    </location>
</feature>
<feature type="region of interest" description="Disordered" evidence="1">
    <location>
        <begin position="480"/>
        <end position="546"/>
    </location>
</feature>
<feature type="region of interest" description="Disordered" evidence="1">
    <location>
        <begin position="890"/>
        <end position="909"/>
    </location>
</feature>
<evidence type="ECO:0000313" key="2">
    <source>
        <dbReference type="EMBL" id="KIK07341.1"/>
    </source>
</evidence>
<dbReference type="HOGENOM" id="CLU_009726_0_0_1"/>
<feature type="compositionally biased region" description="Low complexity" evidence="1">
    <location>
        <begin position="752"/>
        <end position="764"/>
    </location>
</feature>
<feature type="region of interest" description="Disordered" evidence="1">
    <location>
        <begin position="614"/>
        <end position="641"/>
    </location>
</feature>
<proteinExistence type="predicted"/>
<reference evidence="2 3" key="1">
    <citation type="submission" date="2014-04" db="EMBL/GenBank/DDBJ databases">
        <authorList>
            <consortium name="DOE Joint Genome Institute"/>
            <person name="Kuo A."/>
            <person name="Kohler A."/>
            <person name="Nagy L.G."/>
            <person name="Floudas D."/>
            <person name="Copeland A."/>
            <person name="Barry K.W."/>
            <person name="Cichocki N."/>
            <person name="Veneault-Fourrey C."/>
            <person name="LaButti K."/>
            <person name="Lindquist E.A."/>
            <person name="Lipzen A."/>
            <person name="Lundell T."/>
            <person name="Morin E."/>
            <person name="Murat C."/>
            <person name="Sun H."/>
            <person name="Tunlid A."/>
            <person name="Henrissat B."/>
            <person name="Grigoriev I.V."/>
            <person name="Hibbett D.S."/>
            <person name="Martin F."/>
            <person name="Nordberg H.P."/>
            <person name="Cantor M.N."/>
            <person name="Hua S.X."/>
        </authorList>
    </citation>
    <scope>NUCLEOTIDE SEQUENCE [LARGE SCALE GENOMIC DNA]</scope>
    <source>
        <strain evidence="2 3">LaAM-08-1</strain>
    </source>
</reference>
<feature type="region of interest" description="Disordered" evidence="1">
    <location>
        <begin position="422"/>
        <end position="453"/>
    </location>
</feature>